<dbReference type="InterPro" id="IPR020476">
    <property type="entry name" value="Nudix_hydrolase"/>
</dbReference>
<keyword evidence="5" id="KW-0479">Metal-binding</keyword>
<evidence type="ECO:0000256" key="10">
    <source>
        <dbReference type="ARBA" id="ARBA00035861"/>
    </source>
</evidence>
<organism evidence="18 19">
    <name type="scientific">Microbulbifer spongiae</name>
    <dbReference type="NCBI Taxonomy" id="2944933"/>
    <lineage>
        <taxon>Bacteria</taxon>
        <taxon>Pseudomonadati</taxon>
        <taxon>Pseudomonadota</taxon>
        <taxon>Gammaproteobacteria</taxon>
        <taxon>Cellvibrionales</taxon>
        <taxon>Microbulbiferaceae</taxon>
        <taxon>Microbulbifer</taxon>
    </lineage>
</organism>
<keyword evidence="4" id="KW-0235">DNA replication</keyword>
<dbReference type="PRINTS" id="PR00502">
    <property type="entry name" value="NUDIXFAMILY"/>
</dbReference>
<evidence type="ECO:0000256" key="3">
    <source>
        <dbReference type="ARBA" id="ARBA00022457"/>
    </source>
</evidence>
<dbReference type="Gene3D" id="3.90.79.10">
    <property type="entry name" value="Nucleoside Triphosphate Pyrophosphohydrolase"/>
    <property type="match status" value="1"/>
</dbReference>
<dbReference type="InterPro" id="IPR015797">
    <property type="entry name" value="NUDIX_hydrolase-like_dom_sf"/>
</dbReference>
<dbReference type="Proteomes" id="UP001321520">
    <property type="component" value="Chromosome"/>
</dbReference>
<keyword evidence="9" id="KW-0234">DNA repair</keyword>
<dbReference type="PROSITE" id="PS51462">
    <property type="entry name" value="NUDIX"/>
    <property type="match status" value="1"/>
</dbReference>
<evidence type="ECO:0000259" key="17">
    <source>
        <dbReference type="PROSITE" id="PS51462"/>
    </source>
</evidence>
<accession>A0ABY9EIC2</accession>
<evidence type="ECO:0000256" key="2">
    <source>
        <dbReference type="ARBA" id="ARBA00005582"/>
    </source>
</evidence>
<dbReference type="EC" id="3.6.1.55" evidence="12"/>
<comment type="catalytic activity">
    <reaction evidence="10">
        <text>8-oxo-dGTP + H2O = 8-oxo-dGMP + diphosphate + H(+)</text>
        <dbReference type="Rhea" id="RHEA:31575"/>
        <dbReference type="ChEBI" id="CHEBI:15377"/>
        <dbReference type="ChEBI" id="CHEBI:15378"/>
        <dbReference type="ChEBI" id="CHEBI:33019"/>
        <dbReference type="ChEBI" id="CHEBI:63224"/>
        <dbReference type="ChEBI" id="CHEBI:77896"/>
        <dbReference type="EC" id="3.6.1.55"/>
    </reaction>
</comment>
<protein>
    <recommendedName>
        <fullName evidence="13">8-oxo-dGTP diphosphatase</fullName>
        <ecNumber evidence="12">3.6.1.55</ecNumber>
    </recommendedName>
    <alternativeName>
        <fullName evidence="16">7,8-dihydro-8-oxoguanine-triphosphatase</fullName>
    </alternativeName>
    <alternativeName>
        <fullName evidence="15">Mutator protein MutT</fullName>
    </alternativeName>
    <alternativeName>
        <fullName evidence="14">dGTP pyrophosphohydrolase</fullName>
    </alternativeName>
</protein>
<dbReference type="RefSeq" id="WP_301419085.1">
    <property type="nucleotide sequence ID" value="NZ_CP098023.1"/>
</dbReference>
<evidence type="ECO:0000256" key="13">
    <source>
        <dbReference type="ARBA" id="ARBA00040794"/>
    </source>
</evidence>
<evidence type="ECO:0000256" key="8">
    <source>
        <dbReference type="ARBA" id="ARBA00022842"/>
    </source>
</evidence>
<dbReference type="CDD" id="cd03425">
    <property type="entry name" value="NUDIX_MutT_NudA_like"/>
    <property type="match status" value="1"/>
</dbReference>
<comment type="similarity">
    <text evidence="2">Belongs to the Nudix hydrolase family.</text>
</comment>
<name>A0ABY9EIC2_9GAMM</name>
<keyword evidence="19" id="KW-1185">Reference proteome</keyword>
<evidence type="ECO:0000256" key="4">
    <source>
        <dbReference type="ARBA" id="ARBA00022705"/>
    </source>
</evidence>
<keyword evidence="8" id="KW-0460">Magnesium</keyword>
<evidence type="ECO:0000256" key="12">
    <source>
        <dbReference type="ARBA" id="ARBA00038905"/>
    </source>
</evidence>
<dbReference type="PANTHER" id="PTHR47707:SF1">
    <property type="entry name" value="NUDIX HYDROLASE FAMILY PROTEIN"/>
    <property type="match status" value="1"/>
</dbReference>
<dbReference type="PANTHER" id="PTHR47707">
    <property type="entry name" value="8-OXO-DGTP DIPHOSPHATASE"/>
    <property type="match status" value="1"/>
</dbReference>
<dbReference type="InterPro" id="IPR047127">
    <property type="entry name" value="MutT-like"/>
</dbReference>
<dbReference type="Pfam" id="PF14815">
    <property type="entry name" value="NUDIX_4"/>
    <property type="match status" value="1"/>
</dbReference>
<sequence length="137" mass="15229">MHVAVGVVVRSDGKILIARRLRHQHMGGCWEFPGGKVEAGESVQQALCRELREEVAIAVRTLEPLVAIRHAYREKTVLLDTWQVTAFSGQAEGREGQEIAWVALRALDQYHFPDANRGIITALKRARPGTAHSARGR</sequence>
<evidence type="ECO:0000313" key="18">
    <source>
        <dbReference type="EMBL" id="WKD51629.1"/>
    </source>
</evidence>
<evidence type="ECO:0000313" key="19">
    <source>
        <dbReference type="Proteomes" id="UP001321520"/>
    </source>
</evidence>
<keyword evidence="6" id="KW-0227">DNA damage</keyword>
<comment type="cofactor">
    <cofactor evidence="1">
        <name>Mg(2+)</name>
        <dbReference type="ChEBI" id="CHEBI:18420"/>
    </cofactor>
</comment>
<evidence type="ECO:0000256" key="7">
    <source>
        <dbReference type="ARBA" id="ARBA00022801"/>
    </source>
</evidence>
<dbReference type="NCBIfam" id="TIGR00586">
    <property type="entry name" value="mutt"/>
    <property type="match status" value="1"/>
</dbReference>
<gene>
    <name evidence="18" type="primary">mutT</name>
    <name evidence="18" type="ORF">M8T91_11905</name>
</gene>
<evidence type="ECO:0000256" key="9">
    <source>
        <dbReference type="ARBA" id="ARBA00023204"/>
    </source>
</evidence>
<comment type="catalytic activity">
    <reaction evidence="11">
        <text>8-oxo-GTP + H2O = 8-oxo-GMP + diphosphate + H(+)</text>
        <dbReference type="Rhea" id="RHEA:67616"/>
        <dbReference type="ChEBI" id="CHEBI:15377"/>
        <dbReference type="ChEBI" id="CHEBI:15378"/>
        <dbReference type="ChEBI" id="CHEBI:33019"/>
        <dbReference type="ChEBI" id="CHEBI:143553"/>
        <dbReference type="ChEBI" id="CHEBI:145694"/>
    </reaction>
</comment>
<dbReference type="EMBL" id="CP098023">
    <property type="protein sequence ID" value="WKD51629.1"/>
    <property type="molecule type" value="Genomic_DNA"/>
</dbReference>
<evidence type="ECO:0000256" key="1">
    <source>
        <dbReference type="ARBA" id="ARBA00001946"/>
    </source>
</evidence>
<feature type="domain" description="Nudix hydrolase" evidence="17">
    <location>
        <begin position="1"/>
        <end position="126"/>
    </location>
</feature>
<proteinExistence type="inferred from homology"/>
<evidence type="ECO:0000256" key="14">
    <source>
        <dbReference type="ARBA" id="ARBA00041592"/>
    </source>
</evidence>
<dbReference type="InterPro" id="IPR000086">
    <property type="entry name" value="NUDIX_hydrolase_dom"/>
</dbReference>
<keyword evidence="7" id="KW-0378">Hydrolase</keyword>
<evidence type="ECO:0000256" key="11">
    <source>
        <dbReference type="ARBA" id="ARBA00036904"/>
    </source>
</evidence>
<keyword evidence="3" id="KW-0515">Mutator protein</keyword>
<evidence type="ECO:0000256" key="15">
    <source>
        <dbReference type="ARBA" id="ARBA00041979"/>
    </source>
</evidence>
<evidence type="ECO:0000256" key="6">
    <source>
        <dbReference type="ARBA" id="ARBA00022763"/>
    </source>
</evidence>
<reference evidence="18 19" key="1">
    <citation type="submission" date="2022-05" db="EMBL/GenBank/DDBJ databases">
        <title>Microbulbifer sp. nov., isolated from sponge.</title>
        <authorList>
            <person name="Gao L."/>
        </authorList>
    </citation>
    <scope>NUCLEOTIDE SEQUENCE [LARGE SCALE GENOMIC DNA]</scope>
    <source>
        <strain evidence="18 19">MI-G</strain>
    </source>
</reference>
<dbReference type="InterPro" id="IPR003561">
    <property type="entry name" value="Mutator_MutT"/>
</dbReference>
<evidence type="ECO:0000256" key="16">
    <source>
        <dbReference type="ARBA" id="ARBA00042798"/>
    </source>
</evidence>
<evidence type="ECO:0000256" key="5">
    <source>
        <dbReference type="ARBA" id="ARBA00022723"/>
    </source>
</evidence>
<dbReference type="InterPro" id="IPR029119">
    <property type="entry name" value="MutY_C"/>
</dbReference>
<dbReference type="SUPFAM" id="SSF55811">
    <property type="entry name" value="Nudix"/>
    <property type="match status" value="1"/>
</dbReference>